<feature type="domain" description="Helicase ATP-binding" evidence="12">
    <location>
        <begin position="405"/>
        <end position="583"/>
    </location>
</feature>
<keyword evidence="3" id="KW-0547">Nucleotide-binding</keyword>
<dbReference type="InterPro" id="IPR014001">
    <property type="entry name" value="Helicase_ATP-bd"/>
</dbReference>
<dbReference type="InterPro" id="IPR038718">
    <property type="entry name" value="SNF2-like_sf"/>
</dbReference>
<dbReference type="Gene3D" id="3.30.40.10">
    <property type="entry name" value="Zinc/RING finger domain, C3HC4 (zinc finger)"/>
    <property type="match status" value="1"/>
</dbReference>
<dbReference type="GO" id="GO:0008094">
    <property type="term" value="F:ATP-dependent activity, acting on DNA"/>
    <property type="evidence" value="ECO:0007669"/>
    <property type="project" value="TreeGrafter"/>
</dbReference>
<dbReference type="SUPFAM" id="SSF52540">
    <property type="entry name" value="P-loop containing nucleoside triphosphate hydrolases"/>
    <property type="match status" value="2"/>
</dbReference>
<feature type="compositionally biased region" description="Low complexity" evidence="10">
    <location>
        <begin position="302"/>
        <end position="311"/>
    </location>
</feature>
<dbReference type="SMART" id="SM00487">
    <property type="entry name" value="DEXDc"/>
    <property type="match status" value="1"/>
</dbReference>
<dbReference type="InterPro" id="IPR049730">
    <property type="entry name" value="SNF2/RAD54-like_C"/>
</dbReference>
<feature type="compositionally biased region" description="Low complexity" evidence="10">
    <location>
        <begin position="71"/>
        <end position="86"/>
    </location>
</feature>
<evidence type="ECO:0000259" key="12">
    <source>
        <dbReference type="PROSITE" id="PS51192"/>
    </source>
</evidence>
<evidence type="ECO:0000256" key="2">
    <source>
        <dbReference type="ARBA" id="ARBA00022723"/>
    </source>
</evidence>
<evidence type="ECO:0000256" key="8">
    <source>
        <dbReference type="ARBA" id="ARBA00022840"/>
    </source>
</evidence>
<dbReference type="AlphaFoldDB" id="A0AAN6NIA0"/>
<dbReference type="Pfam" id="PF00271">
    <property type="entry name" value="Helicase_C"/>
    <property type="match status" value="1"/>
</dbReference>
<keyword evidence="5" id="KW-0378">Hydrolase</keyword>
<dbReference type="PANTHER" id="PTHR45626">
    <property type="entry name" value="TRANSCRIPTION TERMINATION FACTOR 2-RELATED"/>
    <property type="match status" value="1"/>
</dbReference>
<dbReference type="InterPro" id="IPR018957">
    <property type="entry name" value="Znf_C3HC4_RING-type"/>
</dbReference>
<evidence type="ECO:0000256" key="3">
    <source>
        <dbReference type="ARBA" id="ARBA00022741"/>
    </source>
</evidence>
<keyword evidence="7" id="KW-0862">Zinc</keyword>
<evidence type="ECO:0000259" key="11">
    <source>
        <dbReference type="PROSITE" id="PS50089"/>
    </source>
</evidence>
<dbReference type="InterPro" id="IPR050628">
    <property type="entry name" value="SNF2_RAD54_helicase_TF"/>
</dbReference>
<accession>A0AAN6NIA0</accession>
<dbReference type="PANTHER" id="PTHR45626:SF12">
    <property type="entry name" value="DNA REPAIR PROTEIN RAD16"/>
    <property type="match status" value="1"/>
</dbReference>
<feature type="compositionally biased region" description="Polar residues" evidence="10">
    <location>
        <begin position="209"/>
        <end position="226"/>
    </location>
</feature>
<evidence type="ECO:0000313" key="15">
    <source>
        <dbReference type="Proteomes" id="UP001303473"/>
    </source>
</evidence>
<dbReference type="Pfam" id="PF00097">
    <property type="entry name" value="zf-C3HC4"/>
    <property type="match status" value="1"/>
</dbReference>
<dbReference type="SMART" id="SM00490">
    <property type="entry name" value="HELICc"/>
    <property type="match status" value="1"/>
</dbReference>
<feature type="compositionally biased region" description="Acidic residues" evidence="10">
    <location>
        <begin position="312"/>
        <end position="321"/>
    </location>
</feature>
<dbReference type="PROSITE" id="PS51192">
    <property type="entry name" value="HELICASE_ATP_BIND_1"/>
    <property type="match status" value="1"/>
</dbReference>
<dbReference type="Pfam" id="PF00176">
    <property type="entry name" value="SNF2-rel_dom"/>
    <property type="match status" value="1"/>
</dbReference>
<evidence type="ECO:0000256" key="6">
    <source>
        <dbReference type="ARBA" id="ARBA00022806"/>
    </source>
</evidence>
<dbReference type="CDD" id="cd18793">
    <property type="entry name" value="SF2_C_SNF"/>
    <property type="match status" value="1"/>
</dbReference>
<dbReference type="GO" id="GO:0006289">
    <property type="term" value="P:nucleotide-excision repair"/>
    <property type="evidence" value="ECO:0007669"/>
    <property type="project" value="TreeGrafter"/>
</dbReference>
<sequence length="996" mass="111114">MVRTRSSGLPAEDVHASSCTPIAAMPSGQPSSRLSKAAADAAQSASSASTSSRSSSAGDGYATPLTSYLGTPTPSVSVDPPSTSSTRRLNRIEVVLPSAKPRPAGHMARRSIYSMDAKRKRDVIDDSEDDFLDTSPDERLARKLQAEEDEFAARTLEGFAGPQPQPGVRRSMRALAPAAPVLYSQDHVVEEPSYTVTPASRSARAAVQKSASRTMSSRSKQATITIADSEDEDDDMYPGSPAEDDVDDSDQPLSKKRRVSTRSAAKRSFVSASALIQQGKARNPPAPLVDEGISLPDEDSDASSGLVSSALSDDDASVSSDEDATAYARALRAATNNRRAYRSYASSRRMTKARYRLESFHPELRTMWCDLENMPILKAGKADQPQSISRQLKPFQLEGLAWMKGMEKTEWKGGLLGDEMGLGKTIQAVSLIMSDFPAEKPSLVLVPPVALMQWMTEIEAYTDGTLKTLVYHGTNAKSKNLTVKDIKQYNVIIMSYNSLESMYRKQEKGFKRKDGLFKEESIIHRTEFHRVILDEAHSIKTRSTMTAKACFTLKVEYRWCLSGTPLQNRIGEFFSLIRFLNIQPFASYLCKQCTCTQLEWSMDEQNHCKHCKHGGMQHVSVFNQELLNPIQKYGNKGPGAEAFKKLRILTDRIMLRRLKKDHTNAMELPVKEINVERQFFGEEENDFANSIMTNGQRRFDTYVASGVLLNNYANIFGLIMQMRQVADHPDLILKKNSEGGQNVLVCAICDEPAEDAIRSRCKHDFCRTCAKSYLNNPEAELNCPQCHISLSIDLEQPEIEQDEALVKKSSIINRIKMENWTSSSKIELLVHELHKLRSDNASHKSIIFSQFTTMLQLIEWRLRRAGITTVMLDGSMTPAQRQASIEHFMKNANVECFLVSLKAGGVALNLTEASRVFIVDPWWNPAAEWQSADRCHRIGQTRPCTITRLCIEDSVESRMVLLQEKKTNMINSTINSDDAAMDSLSPEDLQFLFRGN</sequence>
<dbReference type="PROSITE" id="PS51194">
    <property type="entry name" value="HELICASE_CTER"/>
    <property type="match status" value="1"/>
</dbReference>
<dbReference type="PROSITE" id="PS50089">
    <property type="entry name" value="ZF_RING_2"/>
    <property type="match status" value="1"/>
</dbReference>
<dbReference type="GO" id="GO:0016787">
    <property type="term" value="F:hydrolase activity"/>
    <property type="evidence" value="ECO:0007669"/>
    <property type="project" value="UniProtKB-KW"/>
</dbReference>
<dbReference type="Gene3D" id="3.40.50.300">
    <property type="entry name" value="P-loop containing nucleotide triphosphate hydrolases"/>
    <property type="match status" value="1"/>
</dbReference>
<comment type="caution">
    <text evidence="14">The sequence shown here is derived from an EMBL/GenBank/DDBJ whole genome shotgun (WGS) entry which is preliminary data.</text>
</comment>
<dbReference type="GO" id="GO:0004386">
    <property type="term" value="F:helicase activity"/>
    <property type="evidence" value="ECO:0007669"/>
    <property type="project" value="UniProtKB-KW"/>
</dbReference>
<keyword evidence="8" id="KW-0067">ATP-binding</keyword>
<dbReference type="SMART" id="SM00184">
    <property type="entry name" value="RING"/>
    <property type="match status" value="1"/>
</dbReference>
<reference evidence="15" key="1">
    <citation type="journal article" date="2023" name="Mol. Phylogenet. Evol.">
        <title>Genome-scale phylogeny and comparative genomics of the fungal order Sordariales.</title>
        <authorList>
            <person name="Hensen N."/>
            <person name="Bonometti L."/>
            <person name="Westerberg I."/>
            <person name="Brannstrom I.O."/>
            <person name="Guillou S."/>
            <person name="Cros-Aarteil S."/>
            <person name="Calhoun S."/>
            <person name="Haridas S."/>
            <person name="Kuo A."/>
            <person name="Mondo S."/>
            <person name="Pangilinan J."/>
            <person name="Riley R."/>
            <person name="LaButti K."/>
            <person name="Andreopoulos B."/>
            <person name="Lipzen A."/>
            <person name="Chen C."/>
            <person name="Yan M."/>
            <person name="Daum C."/>
            <person name="Ng V."/>
            <person name="Clum A."/>
            <person name="Steindorff A."/>
            <person name="Ohm R.A."/>
            <person name="Martin F."/>
            <person name="Silar P."/>
            <person name="Natvig D.O."/>
            <person name="Lalanne C."/>
            <person name="Gautier V."/>
            <person name="Ament-Velasquez S.L."/>
            <person name="Kruys A."/>
            <person name="Hutchinson M.I."/>
            <person name="Powell A.J."/>
            <person name="Barry K."/>
            <person name="Miller A.N."/>
            <person name="Grigoriev I.V."/>
            <person name="Debuchy R."/>
            <person name="Gladieux P."/>
            <person name="Hiltunen Thoren M."/>
            <person name="Johannesson H."/>
        </authorList>
    </citation>
    <scope>NUCLEOTIDE SEQUENCE [LARGE SCALE GENOMIC DNA]</scope>
    <source>
        <strain evidence="15">CBS 340.73</strain>
    </source>
</reference>
<protein>
    <submittedName>
        <fullName evidence="14">SNF2 family N-terminal domain-containing protein</fullName>
    </submittedName>
</protein>
<keyword evidence="4 9" id="KW-0863">Zinc-finger</keyword>
<dbReference type="CDD" id="cd18008">
    <property type="entry name" value="DEXDc_SHPRH-like"/>
    <property type="match status" value="1"/>
</dbReference>
<dbReference type="InterPro" id="IPR001841">
    <property type="entry name" value="Znf_RING"/>
</dbReference>
<gene>
    <name evidence="14" type="ORF">QBC46DRAFT_350919</name>
</gene>
<dbReference type="Gene3D" id="3.40.50.10810">
    <property type="entry name" value="Tandem AAA-ATPase domain"/>
    <property type="match status" value="1"/>
</dbReference>
<evidence type="ECO:0000313" key="14">
    <source>
        <dbReference type="EMBL" id="KAK3944187.1"/>
    </source>
</evidence>
<dbReference type="InterPro" id="IPR027417">
    <property type="entry name" value="P-loop_NTPase"/>
</dbReference>
<evidence type="ECO:0000256" key="9">
    <source>
        <dbReference type="PROSITE-ProRule" id="PRU00175"/>
    </source>
</evidence>
<dbReference type="PROSITE" id="PS00518">
    <property type="entry name" value="ZF_RING_1"/>
    <property type="match status" value="1"/>
</dbReference>
<evidence type="ECO:0000256" key="1">
    <source>
        <dbReference type="ARBA" id="ARBA00007025"/>
    </source>
</evidence>
<evidence type="ECO:0000256" key="5">
    <source>
        <dbReference type="ARBA" id="ARBA00022801"/>
    </source>
</evidence>
<dbReference type="InterPro" id="IPR001650">
    <property type="entry name" value="Helicase_C-like"/>
</dbReference>
<dbReference type="GO" id="GO:0005634">
    <property type="term" value="C:nucleus"/>
    <property type="evidence" value="ECO:0007669"/>
    <property type="project" value="TreeGrafter"/>
</dbReference>
<dbReference type="Proteomes" id="UP001303473">
    <property type="component" value="Unassembled WGS sequence"/>
</dbReference>
<dbReference type="InterPro" id="IPR017907">
    <property type="entry name" value="Znf_RING_CS"/>
</dbReference>
<dbReference type="EMBL" id="MU853761">
    <property type="protein sequence ID" value="KAK3944187.1"/>
    <property type="molecule type" value="Genomic_DNA"/>
</dbReference>
<name>A0AAN6NIA0_9PEZI</name>
<keyword evidence="15" id="KW-1185">Reference proteome</keyword>
<feature type="compositionally biased region" description="Low complexity" evidence="10">
    <location>
        <begin position="31"/>
        <end position="57"/>
    </location>
</feature>
<dbReference type="SUPFAM" id="SSF57850">
    <property type="entry name" value="RING/U-box"/>
    <property type="match status" value="1"/>
</dbReference>
<proteinExistence type="inferred from homology"/>
<keyword evidence="2" id="KW-0479">Metal-binding</keyword>
<keyword evidence="6" id="KW-0347">Helicase</keyword>
<feature type="domain" description="Helicase C-terminal" evidence="13">
    <location>
        <begin position="828"/>
        <end position="985"/>
    </location>
</feature>
<dbReference type="GO" id="GO:0008270">
    <property type="term" value="F:zinc ion binding"/>
    <property type="evidence" value="ECO:0007669"/>
    <property type="project" value="UniProtKB-KW"/>
</dbReference>
<dbReference type="InterPro" id="IPR000330">
    <property type="entry name" value="SNF2_N"/>
</dbReference>
<dbReference type="GO" id="GO:0005524">
    <property type="term" value="F:ATP binding"/>
    <property type="evidence" value="ECO:0007669"/>
    <property type="project" value="UniProtKB-KW"/>
</dbReference>
<feature type="compositionally biased region" description="Acidic residues" evidence="10">
    <location>
        <begin position="228"/>
        <end position="250"/>
    </location>
</feature>
<evidence type="ECO:0000256" key="7">
    <source>
        <dbReference type="ARBA" id="ARBA00022833"/>
    </source>
</evidence>
<comment type="similarity">
    <text evidence="1">Belongs to the SNF2/RAD54 helicase family.</text>
</comment>
<evidence type="ECO:0000256" key="4">
    <source>
        <dbReference type="ARBA" id="ARBA00022771"/>
    </source>
</evidence>
<feature type="region of interest" description="Disordered" evidence="10">
    <location>
        <begin position="193"/>
        <end position="321"/>
    </location>
</feature>
<feature type="region of interest" description="Disordered" evidence="10">
    <location>
        <begin position="1"/>
        <end position="119"/>
    </location>
</feature>
<evidence type="ECO:0000256" key="10">
    <source>
        <dbReference type="SAM" id="MobiDB-lite"/>
    </source>
</evidence>
<evidence type="ECO:0000259" key="13">
    <source>
        <dbReference type="PROSITE" id="PS51194"/>
    </source>
</evidence>
<organism evidence="14 15">
    <name type="scientific">Diplogelasinospora grovesii</name>
    <dbReference type="NCBI Taxonomy" id="303347"/>
    <lineage>
        <taxon>Eukaryota</taxon>
        <taxon>Fungi</taxon>
        <taxon>Dikarya</taxon>
        <taxon>Ascomycota</taxon>
        <taxon>Pezizomycotina</taxon>
        <taxon>Sordariomycetes</taxon>
        <taxon>Sordariomycetidae</taxon>
        <taxon>Sordariales</taxon>
        <taxon>Diplogelasinosporaceae</taxon>
        <taxon>Diplogelasinospora</taxon>
    </lineage>
</organism>
<feature type="domain" description="RING-type" evidence="11">
    <location>
        <begin position="746"/>
        <end position="787"/>
    </location>
</feature>
<dbReference type="InterPro" id="IPR013083">
    <property type="entry name" value="Znf_RING/FYVE/PHD"/>
</dbReference>